<evidence type="ECO:0000259" key="8">
    <source>
        <dbReference type="Pfam" id="PF02449"/>
    </source>
</evidence>
<evidence type="ECO:0000313" key="11">
    <source>
        <dbReference type="Proteomes" id="UP001589896"/>
    </source>
</evidence>
<dbReference type="InterPro" id="IPR013738">
    <property type="entry name" value="Beta_galactosidase_Trimer"/>
</dbReference>
<comment type="catalytic activity">
    <reaction evidence="1">
        <text>Hydrolysis of terminal non-reducing beta-D-galactose residues in beta-D-galactosides.</text>
        <dbReference type="EC" id="3.2.1.23"/>
    </reaction>
</comment>
<evidence type="ECO:0000256" key="5">
    <source>
        <dbReference type="ARBA" id="ARBA00022801"/>
    </source>
</evidence>
<dbReference type="Gene3D" id="3.20.20.80">
    <property type="entry name" value="Glycosidases"/>
    <property type="match status" value="1"/>
</dbReference>
<dbReference type="RefSeq" id="WP_386672313.1">
    <property type="nucleotide sequence ID" value="NZ_JBHLTG010000005.1"/>
</dbReference>
<dbReference type="CDD" id="cd03143">
    <property type="entry name" value="A4_beta-galactosidase_middle_domain"/>
    <property type="match status" value="1"/>
</dbReference>
<feature type="domain" description="Beta-galactosidase trimerisation" evidence="9">
    <location>
        <begin position="415"/>
        <end position="625"/>
    </location>
</feature>
<name>A0ABV6RU46_9GAMM</name>
<dbReference type="SUPFAM" id="SSF52317">
    <property type="entry name" value="Class I glutamine amidotransferase-like"/>
    <property type="match status" value="1"/>
</dbReference>
<dbReference type="InterPro" id="IPR013529">
    <property type="entry name" value="Glyco_hydro_42_N"/>
</dbReference>
<dbReference type="Pfam" id="PF02449">
    <property type="entry name" value="Glyco_hydro_42"/>
    <property type="match status" value="1"/>
</dbReference>
<comment type="caution">
    <text evidence="10">The sequence shown here is derived from an EMBL/GenBank/DDBJ whole genome shotgun (WGS) entry which is preliminary data.</text>
</comment>
<protein>
    <recommendedName>
        <fullName evidence="3">beta-galactosidase</fullName>
        <ecNumber evidence="3">3.2.1.23</ecNumber>
    </recommendedName>
</protein>
<dbReference type="InterPro" id="IPR017853">
    <property type="entry name" value="GH"/>
</dbReference>
<proteinExistence type="inferred from homology"/>
<dbReference type="Pfam" id="PF08532">
    <property type="entry name" value="Glyco_hydro_42M"/>
    <property type="match status" value="1"/>
</dbReference>
<evidence type="ECO:0000256" key="2">
    <source>
        <dbReference type="ARBA" id="ARBA00005940"/>
    </source>
</evidence>
<keyword evidence="11" id="KW-1185">Reference proteome</keyword>
<dbReference type="EC" id="3.2.1.23" evidence="3"/>
<dbReference type="InterPro" id="IPR003476">
    <property type="entry name" value="Glyco_hydro_42"/>
</dbReference>
<gene>
    <name evidence="10" type="ORF">ACFFGH_21980</name>
</gene>
<comment type="similarity">
    <text evidence="2">Belongs to the glycosyl hydrolase 42 family.</text>
</comment>
<evidence type="ECO:0000259" key="9">
    <source>
        <dbReference type="Pfam" id="PF08532"/>
    </source>
</evidence>
<evidence type="ECO:0000313" key="10">
    <source>
        <dbReference type="EMBL" id="MFC0680511.1"/>
    </source>
</evidence>
<sequence>MREFRPTASALEGRILFGAAYYQEYQEGGTLDRDLDLMAEAAFTVIRVGESVWSTWEPRDGEYDLDWMQPVLDGAHDRGIGVILGTPTYAIPPWLQTKHPEFAIQRADGSRIGWGARQEVDFTNPEFLPYAERVIRKILERYASHPAVIGFQVDNEPGAHLIHNEHTFAAFLEWLRQKYGDVGTLNEEWGLVYWSHRIAEWEELWTPDGNAMPQYQLEWRRFQAKLVNDYIAWQSRLANEYASDTQFVMTCISYERLPVEDDRLVESLDVVAGNPYYLMQDGLAVEKEMPRTARWWTTGVWALFGQGDRMYATTHSRYLVTETAASSIGGPWQNLPPYPGQLAQAALALIARGATMIEYWHWHTLHFGVETYWGGILPHSQRPGRLYREAAELGALLGELGPQLAGYVPDADITFLYSNDTKWSFDSYPPLPDAAGNPDAGSYLRILDTFARGAFEAGLQARLVHANALDGADVEAFVDAHPVVVAAAFYVATDAQLEFLRAYAEAGGHLVLGIRTGYGDELARARKEVAPGRFADAAGVWYDEYSNIAEPVAVEAENGFQLSDGAAGTAWVDALQLDGAEPLARYVHHVHGASPAVTTRAVGSGRITYVGTLPNRELARDVASWLVQDPIAGSWSHDPTVTVSSGVAASGTRFWFLHNWSERAATAVAPVDLTNSAGGARVSAGATISLDPWAVEVFGEN</sequence>
<evidence type="ECO:0000256" key="7">
    <source>
        <dbReference type="ARBA" id="ARBA00023295"/>
    </source>
</evidence>
<keyword evidence="4" id="KW-0479">Metal-binding</keyword>
<keyword evidence="6" id="KW-0862">Zinc</keyword>
<reference evidence="10 11" key="1">
    <citation type="submission" date="2024-09" db="EMBL/GenBank/DDBJ databases">
        <authorList>
            <person name="Sun Q."/>
            <person name="Mori K."/>
        </authorList>
    </citation>
    <scope>NUCLEOTIDE SEQUENCE [LARGE SCALE GENOMIC DNA]</scope>
    <source>
        <strain evidence="10 11">KCTC 23076</strain>
    </source>
</reference>
<dbReference type="InterPro" id="IPR029062">
    <property type="entry name" value="Class_I_gatase-like"/>
</dbReference>
<organism evidence="10 11">
    <name type="scientific">Lysobacter korlensis</name>
    <dbReference type="NCBI Taxonomy" id="553636"/>
    <lineage>
        <taxon>Bacteria</taxon>
        <taxon>Pseudomonadati</taxon>
        <taxon>Pseudomonadota</taxon>
        <taxon>Gammaproteobacteria</taxon>
        <taxon>Lysobacterales</taxon>
        <taxon>Lysobacteraceae</taxon>
        <taxon>Lysobacter</taxon>
    </lineage>
</organism>
<dbReference type="SUPFAM" id="SSF51445">
    <property type="entry name" value="(Trans)glycosidases"/>
    <property type="match status" value="1"/>
</dbReference>
<accession>A0ABV6RU46</accession>
<keyword evidence="5" id="KW-0378">Hydrolase</keyword>
<evidence type="ECO:0000256" key="1">
    <source>
        <dbReference type="ARBA" id="ARBA00001412"/>
    </source>
</evidence>
<dbReference type="Proteomes" id="UP001589896">
    <property type="component" value="Unassembled WGS sequence"/>
</dbReference>
<feature type="domain" description="Glycoside hydrolase family 42 N-terminal" evidence="8">
    <location>
        <begin position="21"/>
        <end position="397"/>
    </location>
</feature>
<keyword evidence="7" id="KW-0326">Glycosidase</keyword>
<dbReference type="PANTHER" id="PTHR36447">
    <property type="entry name" value="BETA-GALACTOSIDASE GANA"/>
    <property type="match status" value="1"/>
</dbReference>
<dbReference type="EMBL" id="JBHLTG010000005">
    <property type="protein sequence ID" value="MFC0680511.1"/>
    <property type="molecule type" value="Genomic_DNA"/>
</dbReference>
<dbReference type="PANTHER" id="PTHR36447:SF2">
    <property type="entry name" value="BETA-GALACTOSIDASE YESZ"/>
    <property type="match status" value="1"/>
</dbReference>
<evidence type="ECO:0000256" key="4">
    <source>
        <dbReference type="ARBA" id="ARBA00022723"/>
    </source>
</evidence>
<evidence type="ECO:0000256" key="3">
    <source>
        <dbReference type="ARBA" id="ARBA00012756"/>
    </source>
</evidence>
<evidence type="ECO:0000256" key="6">
    <source>
        <dbReference type="ARBA" id="ARBA00022833"/>
    </source>
</evidence>
<dbReference type="Gene3D" id="3.40.50.880">
    <property type="match status" value="1"/>
</dbReference>